<comment type="caution">
    <text evidence="1">The sequence shown here is derived from an EMBL/GenBank/DDBJ whole genome shotgun (WGS) entry which is preliminary data.</text>
</comment>
<reference evidence="1" key="1">
    <citation type="submission" date="2020-05" db="EMBL/GenBank/DDBJ databases">
        <title>Mycena genomes resolve the evolution of fungal bioluminescence.</title>
        <authorList>
            <person name="Tsai I.J."/>
        </authorList>
    </citation>
    <scope>NUCLEOTIDE SEQUENCE</scope>
    <source>
        <strain evidence="1">CCC161011</strain>
    </source>
</reference>
<sequence length="458" mass="50301">MKASSRPRNDHFPTTFFTSATTMDPLKLSALAATKDLSAIKTDKKGYISPQELPFWWDCRDIESQFNNFTRVDFMRDNPAPFFASSVSKEFPITRLNIYGETVVVPLSPRDVAFFAGDASRHAVSAPEVVILGQGAKESISRTISAVMGSLKVTDKRDGGQTLALAGLDIFRGGSHKLSTVAKNINHYATIFVILPTFTESTDIRVLATHDAVVEKVRLPEDLSQSVCAVGMFIGVSDARIEVGAGGEIICLTYHASGDPSRVEPFVFPTLENLSGALPPLRDAFCLWRYRLSSGINAPALTLFFLKGFPNSKSTRAFKGYNATLLCHLAPLAKAYGFKMYIARLTYTQSATQEVFHPYKEYLGLDTDFDPSDLAMSDDPDEEYEWGKLCTLGLGGVSVAQSGLLDLATQLVIADDKLKDQLTDVEPEEESEIEDDSPYSATVNLMHIRRASFLFIAP</sequence>
<dbReference type="AlphaFoldDB" id="A0A8H6X6Z1"/>
<name>A0A8H6X6Z1_9AGAR</name>
<organism evidence="1 2">
    <name type="scientific">Mycena venus</name>
    <dbReference type="NCBI Taxonomy" id="2733690"/>
    <lineage>
        <taxon>Eukaryota</taxon>
        <taxon>Fungi</taxon>
        <taxon>Dikarya</taxon>
        <taxon>Basidiomycota</taxon>
        <taxon>Agaricomycotina</taxon>
        <taxon>Agaricomycetes</taxon>
        <taxon>Agaricomycetidae</taxon>
        <taxon>Agaricales</taxon>
        <taxon>Marasmiineae</taxon>
        <taxon>Mycenaceae</taxon>
        <taxon>Mycena</taxon>
    </lineage>
</organism>
<dbReference type="OrthoDB" id="2874010at2759"/>
<proteinExistence type="predicted"/>
<evidence type="ECO:0000313" key="2">
    <source>
        <dbReference type="Proteomes" id="UP000620124"/>
    </source>
</evidence>
<keyword evidence="2" id="KW-1185">Reference proteome</keyword>
<evidence type="ECO:0000313" key="1">
    <source>
        <dbReference type="EMBL" id="KAF7335558.1"/>
    </source>
</evidence>
<gene>
    <name evidence="1" type="ORF">MVEN_02209800</name>
</gene>
<protein>
    <submittedName>
        <fullName evidence="1">Uncharacterized protein</fullName>
    </submittedName>
</protein>
<accession>A0A8H6X6Z1</accession>
<dbReference type="Proteomes" id="UP000620124">
    <property type="component" value="Unassembled WGS sequence"/>
</dbReference>
<dbReference type="EMBL" id="JACAZI010000024">
    <property type="protein sequence ID" value="KAF7335558.1"/>
    <property type="molecule type" value="Genomic_DNA"/>
</dbReference>